<dbReference type="GO" id="GO:0016491">
    <property type="term" value="F:oxidoreductase activity"/>
    <property type="evidence" value="ECO:0007669"/>
    <property type="project" value="TreeGrafter"/>
</dbReference>
<dbReference type="Proteomes" id="UP000030746">
    <property type="component" value="Unassembled WGS sequence"/>
</dbReference>
<proteinExistence type="predicted"/>
<dbReference type="OrthoDB" id="427509at2759"/>
<dbReference type="AlphaFoldDB" id="V4B7M4"/>
<evidence type="ECO:0008006" key="4">
    <source>
        <dbReference type="Google" id="ProtNLM"/>
    </source>
</evidence>
<evidence type="ECO:0000313" key="3">
    <source>
        <dbReference type="Proteomes" id="UP000030746"/>
    </source>
</evidence>
<reference evidence="2 3" key="1">
    <citation type="journal article" date="2013" name="Nature">
        <title>Insights into bilaterian evolution from three spiralian genomes.</title>
        <authorList>
            <person name="Simakov O."/>
            <person name="Marletaz F."/>
            <person name="Cho S.J."/>
            <person name="Edsinger-Gonzales E."/>
            <person name="Havlak P."/>
            <person name="Hellsten U."/>
            <person name="Kuo D.H."/>
            <person name="Larsson T."/>
            <person name="Lv J."/>
            <person name="Arendt D."/>
            <person name="Savage R."/>
            <person name="Osoegawa K."/>
            <person name="de Jong P."/>
            <person name="Grimwood J."/>
            <person name="Chapman J.A."/>
            <person name="Shapiro H."/>
            <person name="Aerts A."/>
            <person name="Otillar R.P."/>
            <person name="Terry A.Y."/>
            <person name="Boore J.L."/>
            <person name="Grigoriev I.V."/>
            <person name="Lindberg D.R."/>
            <person name="Seaver E.C."/>
            <person name="Weisblat D.A."/>
            <person name="Putnam N.H."/>
            <person name="Rokhsar D.S."/>
        </authorList>
    </citation>
    <scope>NUCLEOTIDE SEQUENCE [LARGE SCALE GENOMIC DNA]</scope>
</reference>
<sequence>MSASNEIYDIVVTGHDDEIKFIKRLVDSLRQANFTVWYPEKSYYSDRVSQAILGCKVYVPVLSELWAEDKLFNDELALAYISNSAIFPVGLKSFPEISNKLDGGSKLILARINWTILENISEYEKCANNLIKSIRQQLESINAREISEDIGISGYIETHGLVINTQFSHNSNEDNEDEPEDLGNTTPTKSKEKSPPKTPKALDFWDRHFKNRSEVQWTEFKDKFHQDYDNKILELFHEKEQKLFKNLMYRDIFNLNKTIQRGVYDRFCNKNPQADPHCFYNRLQEYVIAHMSLRKVFNMNSTLRITTIQNLGQFSFPAIVQGLTEMLKDDDPNIRAVAAIALAKSGKNRSDTVDKLVGLLEDEDRLVRESSLLSLGYLKAVKAVDHVVNRWRNDPISTVREAASLALKRMNIEEAQKCIKVTEVLSQEMSALKPQ</sequence>
<dbReference type="Pfam" id="PF13646">
    <property type="entry name" value="HEAT_2"/>
    <property type="match status" value="1"/>
</dbReference>
<dbReference type="CTD" id="20250064"/>
<dbReference type="Gene3D" id="3.40.50.10140">
    <property type="entry name" value="Toll/interleukin-1 receptor homology (TIR) domain"/>
    <property type="match status" value="1"/>
</dbReference>
<dbReference type="RefSeq" id="XP_009064615.1">
    <property type="nucleotide sequence ID" value="XM_009066367.1"/>
</dbReference>
<keyword evidence="3" id="KW-1185">Reference proteome</keyword>
<protein>
    <recommendedName>
        <fullName evidence="4">TIR domain-containing protein</fullName>
    </recommendedName>
</protein>
<dbReference type="PANTHER" id="PTHR12697">
    <property type="entry name" value="PBS LYASE HEAT-LIKE PROTEIN"/>
    <property type="match status" value="1"/>
</dbReference>
<evidence type="ECO:0000313" key="2">
    <source>
        <dbReference type="EMBL" id="ESO84624.1"/>
    </source>
</evidence>
<feature type="region of interest" description="Disordered" evidence="1">
    <location>
        <begin position="168"/>
        <end position="201"/>
    </location>
</feature>
<dbReference type="OMA" id="WTEFRDK"/>
<dbReference type="InterPro" id="IPR011989">
    <property type="entry name" value="ARM-like"/>
</dbReference>
<dbReference type="KEGG" id="lgi:LOTGIDRAFT_236148"/>
<dbReference type="EMBL" id="KB203440">
    <property type="protein sequence ID" value="ESO84624.1"/>
    <property type="molecule type" value="Genomic_DNA"/>
</dbReference>
<gene>
    <name evidence="2" type="ORF">LOTGIDRAFT_236148</name>
</gene>
<dbReference type="SUPFAM" id="SSF48371">
    <property type="entry name" value="ARM repeat"/>
    <property type="match status" value="1"/>
</dbReference>
<dbReference type="SUPFAM" id="SSF52200">
    <property type="entry name" value="Toll/Interleukin receptor TIR domain"/>
    <property type="match status" value="1"/>
</dbReference>
<dbReference type="Gene3D" id="1.25.10.10">
    <property type="entry name" value="Leucine-rich Repeat Variant"/>
    <property type="match status" value="1"/>
</dbReference>
<evidence type="ECO:0000256" key="1">
    <source>
        <dbReference type="SAM" id="MobiDB-lite"/>
    </source>
</evidence>
<accession>V4B7M4</accession>
<dbReference type="PANTHER" id="PTHR12697:SF15">
    <property type="entry name" value="TIR DOMAIN-CONTAINING PROTEIN"/>
    <property type="match status" value="1"/>
</dbReference>
<dbReference type="InterPro" id="IPR035897">
    <property type="entry name" value="Toll_tir_struct_dom_sf"/>
</dbReference>
<dbReference type="InterPro" id="IPR016024">
    <property type="entry name" value="ARM-type_fold"/>
</dbReference>
<name>V4B7M4_LOTGI</name>
<dbReference type="GeneID" id="20250064"/>
<dbReference type="HOGENOM" id="CLU_662815_0_0_1"/>
<organism evidence="2 3">
    <name type="scientific">Lottia gigantea</name>
    <name type="common">Giant owl limpet</name>
    <dbReference type="NCBI Taxonomy" id="225164"/>
    <lineage>
        <taxon>Eukaryota</taxon>
        <taxon>Metazoa</taxon>
        <taxon>Spiralia</taxon>
        <taxon>Lophotrochozoa</taxon>
        <taxon>Mollusca</taxon>
        <taxon>Gastropoda</taxon>
        <taxon>Patellogastropoda</taxon>
        <taxon>Lottioidea</taxon>
        <taxon>Lottiidae</taxon>
        <taxon>Lottia</taxon>
    </lineage>
</organism>